<dbReference type="Proteomes" id="UP001603978">
    <property type="component" value="Unassembled WGS sequence"/>
</dbReference>
<protein>
    <submittedName>
        <fullName evidence="1">ATP-grasp target RiPP</fullName>
    </submittedName>
</protein>
<gene>
    <name evidence="1" type="ORF">ACFLIM_17980</name>
</gene>
<name>A0ABW7ACK7_9ACTN</name>
<dbReference type="InterPro" id="IPR030988">
    <property type="entry name" value="GRASP_targ_2_Rhodococcus"/>
</dbReference>
<dbReference type="NCBIfam" id="TIGR04497">
    <property type="entry name" value="GRASP_targ_2"/>
    <property type="match status" value="1"/>
</dbReference>
<dbReference type="EMBL" id="JBICRM010000009">
    <property type="protein sequence ID" value="MFG1705081.1"/>
    <property type="molecule type" value="Genomic_DNA"/>
</dbReference>
<proteinExistence type="predicted"/>
<accession>A0ABW7ACK7</accession>
<evidence type="ECO:0000313" key="1">
    <source>
        <dbReference type="EMBL" id="MFG1705081.1"/>
    </source>
</evidence>
<sequence length="50" mass="5274">MSKIKIDDIAAAGAELNEGDLRLVNGGIRPELSSVKIVVSTGATTRDEDF</sequence>
<evidence type="ECO:0000313" key="2">
    <source>
        <dbReference type="Proteomes" id="UP001603978"/>
    </source>
</evidence>
<organism evidence="1 2">
    <name type="scientific">Nonomuraea marmarensis</name>
    <dbReference type="NCBI Taxonomy" id="3351344"/>
    <lineage>
        <taxon>Bacteria</taxon>
        <taxon>Bacillati</taxon>
        <taxon>Actinomycetota</taxon>
        <taxon>Actinomycetes</taxon>
        <taxon>Streptosporangiales</taxon>
        <taxon>Streptosporangiaceae</taxon>
        <taxon>Nonomuraea</taxon>
    </lineage>
</organism>
<reference evidence="1 2" key="1">
    <citation type="submission" date="2024-10" db="EMBL/GenBank/DDBJ databases">
        <authorList>
            <person name="Topkara A.R."/>
            <person name="Saygin H."/>
        </authorList>
    </citation>
    <scope>NUCLEOTIDE SEQUENCE [LARGE SCALE GENOMIC DNA]</scope>
    <source>
        <strain evidence="1 2">M3C6</strain>
    </source>
</reference>
<keyword evidence="2" id="KW-1185">Reference proteome</keyword>
<dbReference type="RefSeq" id="WP_393166733.1">
    <property type="nucleotide sequence ID" value="NZ_JBICRM010000009.1"/>
</dbReference>
<comment type="caution">
    <text evidence="1">The sequence shown here is derived from an EMBL/GenBank/DDBJ whole genome shotgun (WGS) entry which is preliminary data.</text>
</comment>